<dbReference type="EMBL" id="JAYMYR010000010">
    <property type="protein sequence ID" value="KAK7336017.1"/>
    <property type="molecule type" value="Genomic_DNA"/>
</dbReference>
<dbReference type="Proteomes" id="UP001374584">
    <property type="component" value="Unassembled WGS sequence"/>
</dbReference>
<sequence length="93" mass="10465">MRRVVECSNRNGPVLSPYLVVLFLDAVMEELPSAIEVLDLKCWMKCNQCRSDIQQSLRGCKSTKILGLFSGSRMKTAKLSEDLKDNTCSTIHN</sequence>
<gene>
    <name evidence="1" type="ORF">VNO80_28212</name>
</gene>
<proteinExistence type="predicted"/>
<organism evidence="1 2">
    <name type="scientific">Phaseolus coccineus</name>
    <name type="common">Scarlet runner bean</name>
    <name type="synonym">Phaseolus multiflorus</name>
    <dbReference type="NCBI Taxonomy" id="3886"/>
    <lineage>
        <taxon>Eukaryota</taxon>
        <taxon>Viridiplantae</taxon>
        <taxon>Streptophyta</taxon>
        <taxon>Embryophyta</taxon>
        <taxon>Tracheophyta</taxon>
        <taxon>Spermatophyta</taxon>
        <taxon>Magnoliopsida</taxon>
        <taxon>eudicotyledons</taxon>
        <taxon>Gunneridae</taxon>
        <taxon>Pentapetalae</taxon>
        <taxon>rosids</taxon>
        <taxon>fabids</taxon>
        <taxon>Fabales</taxon>
        <taxon>Fabaceae</taxon>
        <taxon>Papilionoideae</taxon>
        <taxon>50 kb inversion clade</taxon>
        <taxon>NPAAA clade</taxon>
        <taxon>indigoferoid/millettioid clade</taxon>
        <taxon>Phaseoleae</taxon>
        <taxon>Phaseolus</taxon>
    </lineage>
</organism>
<protein>
    <submittedName>
        <fullName evidence="1">Uncharacterized protein</fullName>
    </submittedName>
</protein>
<evidence type="ECO:0000313" key="2">
    <source>
        <dbReference type="Proteomes" id="UP001374584"/>
    </source>
</evidence>
<name>A0AAN9QHX1_PHACN</name>
<dbReference type="AlphaFoldDB" id="A0AAN9QHX1"/>
<accession>A0AAN9QHX1</accession>
<reference evidence="1 2" key="1">
    <citation type="submission" date="2024-01" db="EMBL/GenBank/DDBJ databases">
        <title>The genomes of 5 underutilized Papilionoideae crops provide insights into root nodulation and disease resistanc.</title>
        <authorList>
            <person name="Jiang F."/>
        </authorList>
    </citation>
    <scope>NUCLEOTIDE SEQUENCE [LARGE SCALE GENOMIC DNA]</scope>
    <source>
        <strain evidence="1">JINMINGXINNONG_FW02</strain>
        <tissue evidence="1">Leaves</tissue>
    </source>
</reference>
<evidence type="ECO:0000313" key="1">
    <source>
        <dbReference type="EMBL" id="KAK7336017.1"/>
    </source>
</evidence>
<comment type="caution">
    <text evidence="1">The sequence shown here is derived from an EMBL/GenBank/DDBJ whole genome shotgun (WGS) entry which is preliminary data.</text>
</comment>
<keyword evidence="2" id="KW-1185">Reference proteome</keyword>